<name>A0A0A8Y900_ARUDO</name>
<organism evidence="1">
    <name type="scientific">Arundo donax</name>
    <name type="common">Giant reed</name>
    <name type="synonym">Donax arundinaceus</name>
    <dbReference type="NCBI Taxonomy" id="35708"/>
    <lineage>
        <taxon>Eukaryota</taxon>
        <taxon>Viridiplantae</taxon>
        <taxon>Streptophyta</taxon>
        <taxon>Embryophyta</taxon>
        <taxon>Tracheophyta</taxon>
        <taxon>Spermatophyta</taxon>
        <taxon>Magnoliopsida</taxon>
        <taxon>Liliopsida</taxon>
        <taxon>Poales</taxon>
        <taxon>Poaceae</taxon>
        <taxon>PACMAD clade</taxon>
        <taxon>Arundinoideae</taxon>
        <taxon>Arundineae</taxon>
        <taxon>Arundo</taxon>
    </lineage>
</organism>
<reference evidence="1" key="2">
    <citation type="journal article" date="2015" name="Data Brief">
        <title>Shoot transcriptome of the giant reed, Arundo donax.</title>
        <authorList>
            <person name="Barrero R.A."/>
            <person name="Guerrero F.D."/>
            <person name="Moolhuijzen P."/>
            <person name="Goolsby J.A."/>
            <person name="Tidwell J."/>
            <person name="Bellgard S.E."/>
            <person name="Bellgard M.I."/>
        </authorList>
    </citation>
    <scope>NUCLEOTIDE SEQUENCE</scope>
    <source>
        <tissue evidence="1">Shoot tissue taken approximately 20 cm above the soil surface</tissue>
    </source>
</reference>
<dbReference type="EMBL" id="GBRH01275631">
    <property type="protein sequence ID" value="JAD22264.1"/>
    <property type="molecule type" value="Transcribed_RNA"/>
</dbReference>
<protein>
    <submittedName>
        <fullName evidence="1">Uncharacterized protein</fullName>
    </submittedName>
</protein>
<evidence type="ECO:0000313" key="1">
    <source>
        <dbReference type="EMBL" id="JAD22264.1"/>
    </source>
</evidence>
<proteinExistence type="predicted"/>
<accession>A0A0A8Y900</accession>
<sequence>MSGVNSIRRLHIAIA</sequence>
<reference evidence="1" key="1">
    <citation type="submission" date="2014-09" db="EMBL/GenBank/DDBJ databases">
        <authorList>
            <person name="Magalhaes I.L.F."/>
            <person name="Oliveira U."/>
            <person name="Santos F.R."/>
            <person name="Vidigal T.H.D.A."/>
            <person name="Brescovit A.D."/>
            <person name="Santos A.J."/>
        </authorList>
    </citation>
    <scope>NUCLEOTIDE SEQUENCE</scope>
    <source>
        <tissue evidence="1">Shoot tissue taken approximately 20 cm above the soil surface</tissue>
    </source>
</reference>